<reference evidence="1 3" key="1">
    <citation type="submission" date="2014-04" db="EMBL/GenBank/DDBJ databases">
        <authorList>
            <person name="Sears C."/>
            <person name="Carroll K."/>
            <person name="Sack B.R."/>
            <person name="Qadri F."/>
            <person name="Myers L.L."/>
            <person name="Chung G.-T."/>
            <person name="Escheverria P."/>
            <person name="Fraser C.M."/>
            <person name="Sadzewicz L."/>
            <person name="Shefchek K.A."/>
            <person name="Tallon L."/>
            <person name="Das S.P."/>
            <person name="Daugherty S."/>
            <person name="Mongodin E.F."/>
        </authorList>
    </citation>
    <scope>NUCLEOTIDE SEQUENCE [LARGE SCALE GENOMIC DNA]</scope>
    <source>
        <strain evidence="1 3">3776 D15 i</strain>
    </source>
</reference>
<accession>A0AB34LH81</accession>
<sequence length="251" mass="28447">MIQEAIIRYLRKHRQESLSPKAVLFDMDGVLYDSMRFHARAWHEVATLHQLTSRPEDFYMFEGRTGESTINELYQRTFQRDATAEEKQTIYKEKADLFNTYNDGAPMIGAAEVLKEVEASGLQRLVVTGSGQHSLIDKLNHTYPGHFNREKMVTAFDVKYGKPHPEPYLMGLQKAHAKPNETFVVENAPMGVEAAVAANIFTIAVNTGPLPDQVLLDAGADLLYPDMENLAKDWKQIIELAKSTRLNEYSK</sequence>
<dbReference type="PANTHER" id="PTHR43481">
    <property type="entry name" value="FRUCTOSE-1-PHOSPHATE PHOSPHATASE"/>
    <property type="match status" value="1"/>
</dbReference>
<dbReference type="InterPro" id="IPR051806">
    <property type="entry name" value="HAD-like_SPP"/>
</dbReference>
<dbReference type="NCBIfam" id="TIGR01509">
    <property type="entry name" value="HAD-SF-IA-v3"/>
    <property type="match status" value="1"/>
</dbReference>
<dbReference type="SFLD" id="SFLDS00003">
    <property type="entry name" value="Haloacid_Dehalogenase"/>
    <property type="match status" value="1"/>
</dbReference>
<dbReference type="InterPro" id="IPR036412">
    <property type="entry name" value="HAD-like_sf"/>
</dbReference>
<dbReference type="InterPro" id="IPR023198">
    <property type="entry name" value="PGP-like_dom2"/>
</dbReference>
<comment type="caution">
    <text evidence="1">The sequence shown here is derived from an EMBL/GenBank/DDBJ whole genome shotgun (WGS) entry which is preliminary data.</text>
</comment>
<evidence type="ECO:0000313" key="3">
    <source>
        <dbReference type="Proteomes" id="UP000027850"/>
    </source>
</evidence>
<dbReference type="EMBL" id="JNHK01000061">
    <property type="protein sequence ID" value="KDS38943.1"/>
    <property type="molecule type" value="Genomic_DNA"/>
</dbReference>
<evidence type="ECO:0000313" key="2">
    <source>
        <dbReference type="EMBL" id="KDS41325.1"/>
    </source>
</evidence>
<dbReference type="SFLD" id="SFLDG01135">
    <property type="entry name" value="C1.5.6:_HAD__Beta-PGM__Phospha"/>
    <property type="match status" value="1"/>
</dbReference>
<name>A0AB34LH81_PARDI</name>
<organism evidence="1 3">
    <name type="scientific">Parabacteroides distasonis str. 3776 D15 i</name>
    <dbReference type="NCBI Taxonomy" id="1339342"/>
    <lineage>
        <taxon>Bacteria</taxon>
        <taxon>Pseudomonadati</taxon>
        <taxon>Bacteroidota</taxon>
        <taxon>Bacteroidia</taxon>
        <taxon>Bacteroidales</taxon>
        <taxon>Tannerellaceae</taxon>
        <taxon>Parabacteroides</taxon>
    </lineage>
</organism>
<dbReference type="SFLD" id="SFLDG01129">
    <property type="entry name" value="C1.5:_HAD__Beta-PGM__Phosphata"/>
    <property type="match status" value="1"/>
</dbReference>
<dbReference type="PANTHER" id="PTHR43481:SF4">
    <property type="entry name" value="GLYCEROL-1-PHOSPHATE PHOSPHOHYDROLASE 1-RELATED"/>
    <property type="match status" value="1"/>
</dbReference>
<proteinExistence type="predicted"/>
<dbReference type="Gene3D" id="1.10.150.240">
    <property type="entry name" value="Putative phosphatase, domain 2"/>
    <property type="match status" value="1"/>
</dbReference>
<dbReference type="InterPro" id="IPR006439">
    <property type="entry name" value="HAD-SF_hydro_IA"/>
</dbReference>
<dbReference type="RefSeq" id="WP_022192867.1">
    <property type="nucleotide sequence ID" value="NZ_JNHK01000015.1"/>
</dbReference>
<dbReference type="EMBL" id="JNHK01000015">
    <property type="protein sequence ID" value="KDS41325.1"/>
    <property type="molecule type" value="Genomic_DNA"/>
</dbReference>
<dbReference type="GO" id="GO:0050308">
    <property type="term" value="F:sugar-phosphatase activity"/>
    <property type="evidence" value="ECO:0007669"/>
    <property type="project" value="TreeGrafter"/>
</dbReference>
<dbReference type="InterPro" id="IPR041492">
    <property type="entry name" value="HAD_2"/>
</dbReference>
<dbReference type="AlphaFoldDB" id="A0AB34LH81"/>
<dbReference type="Gene3D" id="3.40.50.1000">
    <property type="entry name" value="HAD superfamily/HAD-like"/>
    <property type="match status" value="1"/>
</dbReference>
<dbReference type="Proteomes" id="UP000027850">
    <property type="component" value="Unassembled WGS sequence"/>
</dbReference>
<dbReference type="Pfam" id="PF13419">
    <property type="entry name" value="HAD_2"/>
    <property type="match status" value="1"/>
</dbReference>
<dbReference type="InterPro" id="IPR023214">
    <property type="entry name" value="HAD_sf"/>
</dbReference>
<gene>
    <name evidence="2" type="ORF">M091_3586</name>
    <name evidence="1" type="ORF">M091_4687</name>
</gene>
<dbReference type="SUPFAM" id="SSF56784">
    <property type="entry name" value="HAD-like"/>
    <property type="match status" value="1"/>
</dbReference>
<protein>
    <submittedName>
        <fullName evidence="1">Beta-phosphoglucomutase</fullName>
    </submittedName>
</protein>
<evidence type="ECO:0000313" key="1">
    <source>
        <dbReference type="EMBL" id="KDS38943.1"/>
    </source>
</evidence>